<dbReference type="Proteomes" id="UP000827892">
    <property type="component" value="Chromosome X"/>
</dbReference>
<feature type="region of interest" description="Disordered" evidence="5">
    <location>
        <begin position="478"/>
        <end position="499"/>
    </location>
</feature>
<dbReference type="SMART" id="SM00454">
    <property type="entry name" value="SAM"/>
    <property type="match status" value="3"/>
</dbReference>
<feature type="domain" description="SAM" evidence="6">
    <location>
        <begin position="683"/>
        <end position="746"/>
    </location>
</feature>
<evidence type="ECO:0000256" key="2">
    <source>
        <dbReference type="ARBA" id="ARBA00022737"/>
    </source>
</evidence>
<evidence type="ECO:0000259" key="6">
    <source>
        <dbReference type="PROSITE" id="PS50105"/>
    </source>
</evidence>
<reference evidence="7 8" key="1">
    <citation type="submission" date="2022-05" db="EMBL/GenBank/DDBJ databases">
        <title>Chromosome-level reference genomes for two strains of Caenorhabditis briggsae: an improved platform for comparative genomics.</title>
        <authorList>
            <person name="Stevens L."/>
            <person name="Andersen E.C."/>
        </authorList>
    </citation>
    <scope>NUCLEOTIDE SEQUENCE [LARGE SCALE GENOMIC DNA]</scope>
    <source>
        <strain evidence="7">QX1410_ONT</strain>
        <tissue evidence="7">Whole-organism</tissue>
    </source>
</reference>
<name>A0AAE9CY04_CAEBR</name>
<dbReference type="Pfam" id="PF07647">
    <property type="entry name" value="SAM_2"/>
    <property type="match status" value="1"/>
</dbReference>
<dbReference type="AlphaFoldDB" id="A0AAE9CY04"/>
<feature type="region of interest" description="Disordered" evidence="5">
    <location>
        <begin position="348"/>
        <end position="410"/>
    </location>
</feature>
<dbReference type="SUPFAM" id="SSF47769">
    <property type="entry name" value="SAM/Pointed domain"/>
    <property type="match status" value="2"/>
</dbReference>
<accession>A0AAE9CY04</accession>
<gene>
    <name evidence="7" type="ORF">L3Y34_013536</name>
</gene>
<dbReference type="InterPro" id="IPR037618">
    <property type="entry name" value="LIPB1/2_SAM_2nd"/>
</dbReference>
<evidence type="ECO:0000256" key="3">
    <source>
        <dbReference type="ARBA" id="ARBA00023054"/>
    </source>
</evidence>
<organism evidence="7 8">
    <name type="scientific">Caenorhabditis briggsae</name>
    <dbReference type="NCBI Taxonomy" id="6238"/>
    <lineage>
        <taxon>Eukaryota</taxon>
        <taxon>Metazoa</taxon>
        <taxon>Ecdysozoa</taxon>
        <taxon>Nematoda</taxon>
        <taxon>Chromadorea</taxon>
        <taxon>Rhabditida</taxon>
        <taxon>Rhabditina</taxon>
        <taxon>Rhabditomorpha</taxon>
        <taxon>Rhabditoidea</taxon>
        <taxon>Rhabditidae</taxon>
        <taxon>Peloderinae</taxon>
        <taxon>Caenorhabditis</taxon>
    </lineage>
</organism>
<keyword evidence="3 4" id="KW-0175">Coiled coil</keyword>
<comment type="similarity">
    <text evidence="1">Belongs to the liprin family. Liprin-beta subfamily.</text>
</comment>
<evidence type="ECO:0000256" key="4">
    <source>
        <dbReference type="SAM" id="Coils"/>
    </source>
</evidence>
<dbReference type="InterPro" id="IPR037617">
    <property type="entry name" value="LIPB1/2_SAM_1"/>
</dbReference>
<proteinExistence type="inferred from homology"/>
<feature type="compositionally biased region" description="Polar residues" evidence="5">
    <location>
        <begin position="478"/>
        <end position="492"/>
    </location>
</feature>
<protein>
    <recommendedName>
        <fullName evidence="6">SAM domain-containing protein</fullName>
    </recommendedName>
</protein>
<feature type="compositionally biased region" description="Polar residues" evidence="5">
    <location>
        <begin position="348"/>
        <end position="366"/>
    </location>
</feature>
<evidence type="ECO:0000313" key="7">
    <source>
        <dbReference type="EMBL" id="ULT84918.1"/>
    </source>
</evidence>
<dbReference type="Pfam" id="PF00536">
    <property type="entry name" value="SAM_1"/>
    <property type="match status" value="2"/>
</dbReference>
<dbReference type="Pfam" id="PF26022">
    <property type="entry name" value="CC_Liprin_beta"/>
    <property type="match status" value="1"/>
</dbReference>
<dbReference type="Gene3D" id="1.10.150.50">
    <property type="entry name" value="Transcription Factor, Ets-1"/>
    <property type="match status" value="3"/>
</dbReference>
<evidence type="ECO:0000256" key="1">
    <source>
        <dbReference type="ARBA" id="ARBA00007547"/>
    </source>
</evidence>
<feature type="region of interest" description="Disordered" evidence="5">
    <location>
        <begin position="565"/>
        <end position="599"/>
    </location>
</feature>
<feature type="compositionally biased region" description="Low complexity" evidence="5">
    <location>
        <begin position="371"/>
        <end position="387"/>
    </location>
</feature>
<evidence type="ECO:0000256" key="5">
    <source>
        <dbReference type="SAM" id="MobiDB-lite"/>
    </source>
</evidence>
<feature type="coiled-coil region" evidence="4">
    <location>
        <begin position="265"/>
        <end position="292"/>
    </location>
</feature>
<sequence>MYSRHSIIDAFSAGGMPSEEALTVSSSQNSQIDAFAASVDRERDSLRSSGSGNIFKDNGSIKRRQAIPYVTHYSDSGFGSAPSAGSSCSYLPPPPPYRMRGSGGGLSSKPQHKIHRSLSDSKYTASLMTAVPQMPLLSMTPLNQLQPRDARGASWISLSPSPSMSTVSCPEYPELQDKLHRLAMARDSLQLQVSVLSEQVGAQKEKIKDLETVLALKRNNLTSTEELLQDNEMDHVNQSMHGMVVQQQLQHHTNGHGGYMSPLREHRSEQRVEKHDEEMAQLRTAVQRLMADNEHKSLQINTLRNALDEQMRSRSQQEDFYAAQRNYTDNFDINAQIRRLVMDETSDSMSHSTSFPVSLSSTNSNGKGPRSTVQSSSSYNSSLSAVSPQHNWASAGAGTPRHLHPMGGNQRVNNINAAQYRSPSSPAARQLAAELDELRRNENEKAAHNYSTASLPRGVGKASSTLTLPAKKLSVASGNSTGELGGSMSSVAHPTPKRNYRAQMNRWINEKLRRKRAVSAPNLVESDDEIARGRSLNNATSQCNLKNFSRERTRSSLRNIFSKLTRSTSQDQSNSFRRGSAARSTSTARLGSTTHLGSVPKRPPLSQFVDWRSEQLSDWIAEIGYPQYMNEVSRHVRSGRHFLNMSMHEYEGLLNIKNPVHRKRVAILLRRIEDDIMEPANKWDVHQTLRWLEDIGLPQYKEIFAENVVDGPLLLALTASDAVEMKLVNAHHYATLARSIQFLKKTDFRFDAMEKKIDQNIVEKYPCPDVVVRWSHAATCEWLRKIDLAEFTPNLLCAGVPGALMIYEPSFTAESLAEVLQMPPHKTLLRRHLTSHFNQLLGQKIIADKRDFLAAGNYPQISPTGRVKVVRKGFSLTRKKAKNEICLEPEELLCPQVLTHKYPITTGDTSSLESSNV</sequence>
<feature type="domain" description="SAM" evidence="6">
    <location>
        <begin position="611"/>
        <end position="675"/>
    </location>
</feature>
<evidence type="ECO:0000313" key="8">
    <source>
        <dbReference type="Proteomes" id="UP000827892"/>
    </source>
</evidence>
<dbReference type="InterPro" id="IPR001660">
    <property type="entry name" value="SAM"/>
</dbReference>
<dbReference type="InterPro" id="IPR013761">
    <property type="entry name" value="SAM/pointed_sf"/>
</dbReference>
<dbReference type="InterPro" id="IPR058914">
    <property type="entry name" value="LIPB1/2_CC"/>
</dbReference>
<dbReference type="PANTHER" id="PTHR12587">
    <property type="entry name" value="LAR INTERACTING PROTEIN LIP -RELATED PROTEIN"/>
    <property type="match status" value="1"/>
</dbReference>
<dbReference type="CDD" id="cd09563">
    <property type="entry name" value="SAM_liprin-beta1_2_repeat1"/>
    <property type="match status" value="1"/>
</dbReference>
<dbReference type="PANTHER" id="PTHR12587:SF14">
    <property type="entry name" value="AT31531P"/>
    <property type="match status" value="1"/>
</dbReference>
<dbReference type="PROSITE" id="PS50105">
    <property type="entry name" value="SAM_DOMAIN"/>
    <property type="match status" value="2"/>
</dbReference>
<feature type="compositionally biased region" description="Polar residues" evidence="5">
    <location>
        <begin position="565"/>
        <end position="596"/>
    </location>
</feature>
<keyword evidence="2" id="KW-0677">Repeat</keyword>
<dbReference type="EMBL" id="CP090896">
    <property type="protein sequence ID" value="ULT84918.1"/>
    <property type="molecule type" value="Genomic_DNA"/>
</dbReference>
<dbReference type="CDD" id="cd09566">
    <property type="entry name" value="SAM_liprin-beta1_2_repeat2"/>
    <property type="match status" value="1"/>
</dbReference>
<dbReference type="InterPro" id="IPR029515">
    <property type="entry name" value="Liprin"/>
</dbReference>